<dbReference type="RefSeq" id="WP_146646866.1">
    <property type="nucleotide sequence ID" value="NZ_CP012333.1"/>
</dbReference>
<proteinExistence type="predicted"/>
<accession>A0A0K1PQM0</accession>
<dbReference type="STRING" id="1391654.AKJ09_02078"/>
<feature type="compositionally biased region" description="Polar residues" evidence="1">
    <location>
        <begin position="93"/>
        <end position="104"/>
    </location>
</feature>
<evidence type="ECO:0000256" key="1">
    <source>
        <dbReference type="SAM" id="MobiDB-lite"/>
    </source>
</evidence>
<name>A0A0K1PQM0_9BACT</name>
<evidence type="ECO:0000313" key="2">
    <source>
        <dbReference type="EMBL" id="AKU95414.1"/>
    </source>
</evidence>
<gene>
    <name evidence="2" type="ORF">AKJ09_02078</name>
</gene>
<keyword evidence="3" id="KW-1185">Reference proteome</keyword>
<dbReference type="EMBL" id="CP012333">
    <property type="protein sequence ID" value="AKU95414.1"/>
    <property type="molecule type" value="Genomic_DNA"/>
</dbReference>
<reference evidence="2 3" key="1">
    <citation type="submission" date="2015-08" db="EMBL/GenBank/DDBJ databases">
        <authorList>
            <person name="Babu N.S."/>
            <person name="Beckwith C.J."/>
            <person name="Beseler K.G."/>
            <person name="Brison A."/>
            <person name="Carone J.V."/>
            <person name="Caskin T.P."/>
            <person name="Diamond M."/>
            <person name="Durham M.E."/>
            <person name="Foxe J.M."/>
            <person name="Go M."/>
            <person name="Henderson B.A."/>
            <person name="Jones I.B."/>
            <person name="McGettigan J.A."/>
            <person name="Micheletti S.J."/>
            <person name="Nasrallah M.E."/>
            <person name="Ortiz D."/>
            <person name="Piller C.R."/>
            <person name="Privatt S.R."/>
            <person name="Schneider S.L."/>
            <person name="Sharp S."/>
            <person name="Smith T.C."/>
            <person name="Stanton J.D."/>
            <person name="Ullery H.E."/>
            <person name="Wilson R.J."/>
            <person name="Serrano M.G."/>
            <person name="Buck G."/>
            <person name="Lee V."/>
            <person name="Wang Y."/>
            <person name="Carvalho R."/>
            <person name="Voegtly L."/>
            <person name="Shi R."/>
            <person name="Duckworth R."/>
            <person name="Johnson A."/>
            <person name="Loviza R."/>
            <person name="Walstead R."/>
            <person name="Shah Z."/>
            <person name="Kiflezghi M."/>
            <person name="Wade K."/>
            <person name="Ball S.L."/>
            <person name="Bradley K.W."/>
            <person name="Asai D.J."/>
            <person name="Bowman C.A."/>
            <person name="Russell D.A."/>
            <person name="Pope W.H."/>
            <person name="Jacobs-Sera D."/>
            <person name="Hendrix R.W."/>
            <person name="Hatfull G.F."/>
        </authorList>
    </citation>
    <scope>NUCLEOTIDE SEQUENCE [LARGE SCALE GENOMIC DNA]</scope>
    <source>
        <strain evidence="2 3">DSM 27648</strain>
    </source>
</reference>
<evidence type="ECO:0000313" key="3">
    <source>
        <dbReference type="Proteomes" id="UP000064967"/>
    </source>
</evidence>
<feature type="region of interest" description="Disordered" evidence="1">
    <location>
        <begin position="80"/>
        <end position="117"/>
    </location>
</feature>
<protein>
    <submittedName>
        <fullName evidence="2">Uncharacterized protein</fullName>
    </submittedName>
</protein>
<dbReference type="KEGG" id="llu:AKJ09_02078"/>
<dbReference type="AlphaFoldDB" id="A0A0K1PQM0"/>
<feature type="compositionally biased region" description="Basic and acidic residues" evidence="1">
    <location>
        <begin position="107"/>
        <end position="117"/>
    </location>
</feature>
<organism evidence="2 3">
    <name type="scientific">Labilithrix luteola</name>
    <dbReference type="NCBI Taxonomy" id="1391654"/>
    <lineage>
        <taxon>Bacteria</taxon>
        <taxon>Pseudomonadati</taxon>
        <taxon>Myxococcota</taxon>
        <taxon>Polyangia</taxon>
        <taxon>Polyangiales</taxon>
        <taxon>Labilitrichaceae</taxon>
        <taxon>Labilithrix</taxon>
    </lineage>
</organism>
<sequence>MAIGVYVQVSRWQVITAMRAAADQLRDERARSDDEPAVEKAFATSCDTMGIPPRDYRETVAADPDLELLEQLAVREALAGSTDPGPYAAISRESMSGQPGNTLKSRTHPETNRRQFDVRAEEEAELDEVVTTEEWLDSRVTSSSIGERWRRRF</sequence>
<dbReference type="Proteomes" id="UP000064967">
    <property type="component" value="Chromosome"/>
</dbReference>